<evidence type="ECO:0000313" key="3">
    <source>
        <dbReference type="EMBL" id="MBB2193692.1"/>
    </source>
</evidence>
<dbReference type="Proteomes" id="UP000561077">
    <property type="component" value="Unassembled WGS sequence"/>
</dbReference>
<organism evidence="2 5">
    <name type="scientific">Gluconacetobacter dulcium</name>
    <dbReference type="NCBI Taxonomy" id="2729096"/>
    <lineage>
        <taxon>Bacteria</taxon>
        <taxon>Pseudomonadati</taxon>
        <taxon>Pseudomonadota</taxon>
        <taxon>Alphaproteobacteria</taxon>
        <taxon>Acetobacterales</taxon>
        <taxon>Acetobacteraceae</taxon>
        <taxon>Gluconacetobacter</taxon>
    </lineage>
</organism>
<sequence length="73" mass="7871">MSGHAEAHDGSGGAITASPNSCTETVDALVDEALAYQAESFDADEPIDGGDLVEWFAAWRIALREARRHERQV</sequence>
<protein>
    <submittedName>
        <fullName evidence="2">Uncharacterized protein</fullName>
    </submittedName>
</protein>
<dbReference type="EMBL" id="JABEQO010000008">
    <property type="protein sequence ID" value="MBB2164541.1"/>
    <property type="molecule type" value="Genomic_DNA"/>
</dbReference>
<reference evidence="4 5" key="1">
    <citation type="submission" date="2020-04" db="EMBL/GenBank/DDBJ databases">
        <title>Description of novel Gluconacetobacter.</title>
        <authorList>
            <person name="Sombolestani A."/>
        </authorList>
    </citation>
    <scope>NUCLEOTIDE SEQUENCE [LARGE SCALE GENOMIC DNA]</scope>
    <source>
        <strain evidence="3 4">LMG 1728</strain>
        <strain evidence="2 5">LMG 1731</strain>
    </source>
</reference>
<accession>A0A7W4IKJ6</accession>
<evidence type="ECO:0000313" key="5">
    <source>
        <dbReference type="Proteomes" id="UP000561077"/>
    </source>
</evidence>
<proteinExistence type="predicted"/>
<feature type="region of interest" description="Disordered" evidence="1">
    <location>
        <begin position="1"/>
        <end position="21"/>
    </location>
</feature>
<dbReference type="RefSeq" id="WP_182973655.1">
    <property type="nucleotide sequence ID" value="NZ_JABEQN010000008.1"/>
</dbReference>
<keyword evidence="4" id="KW-1185">Reference proteome</keyword>
<evidence type="ECO:0000313" key="2">
    <source>
        <dbReference type="EMBL" id="MBB2164541.1"/>
    </source>
</evidence>
<dbReference type="AlphaFoldDB" id="A0A7W4IKJ6"/>
<evidence type="ECO:0000313" key="4">
    <source>
        <dbReference type="Proteomes" id="UP000540490"/>
    </source>
</evidence>
<gene>
    <name evidence="3" type="ORF">HLH25_08555</name>
    <name evidence="2" type="ORF">HLH26_08300</name>
</gene>
<evidence type="ECO:0000256" key="1">
    <source>
        <dbReference type="SAM" id="MobiDB-lite"/>
    </source>
</evidence>
<dbReference type="Proteomes" id="UP000540490">
    <property type="component" value="Unassembled WGS sequence"/>
</dbReference>
<comment type="caution">
    <text evidence="2">The sequence shown here is derived from an EMBL/GenBank/DDBJ whole genome shotgun (WGS) entry which is preliminary data.</text>
</comment>
<name>A0A7W4IKJ6_9PROT</name>
<dbReference type="EMBL" id="JABEQN010000008">
    <property type="protein sequence ID" value="MBB2193692.1"/>
    <property type="molecule type" value="Genomic_DNA"/>
</dbReference>